<comment type="caution">
    <text evidence="2">The sequence shown here is derived from an EMBL/GenBank/DDBJ whole genome shotgun (WGS) entry which is preliminary data.</text>
</comment>
<sequence length="225" mass="26055">MNVPQTKSNKIFPIGLNIHLLSFTLPKDVIKSKDDIRVSITTMPEQNKQHFHLHGKKMHCTNHVFSLNITNQTKRIIMVFRKKTFLSEDPIIASTIIYSLDFPKIPGDIDRFESEPISTDVKTLNIYYPLQKQIREQGGNINNVQDKKITRKVLGQMQVQLTFTTPYTSVSQKKTIKNNNKSNKISKSDKHNNKNNGTKLHKNKKGNYEEINSQNQFEHMYINSN</sequence>
<proteinExistence type="predicted"/>
<evidence type="ECO:0008006" key="4">
    <source>
        <dbReference type="Google" id="ProtNLM"/>
    </source>
</evidence>
<evidence type="ECO:0000313" key="3">
    <source>
        <dbReference type="Proteomes" id="UP001470230"/>
    </source>
</evidence>
<gene>
    <name evidence="2" type="ORF">M9Y10_015260</name>
</gene>
<keyword evidence="3" id="KW-1185">Reference proteome</keyword>
<protein>
    <recommendedName>
        <fullName evidence="4">MSP domain-containing protein</fullName>
    </recommendedName>
</protein>
<organism evidence="2 3">
    <name type="scientific">Tritrichomonas musculus</name>
    <dbReference type="NCBI Taxonomy" id="1915356"/>
    <lineage>
        <taxon>Eukaryota</taxon>
        <taxon>Metamonada</taxon>
        <taxon>Parabasalia</taxon>
        <taxon>Tritrichomonadida</taxon>
        <taxon>Tritrichomonadidae</taxon>
        <taxon>Tritrichomonas</taxon>
    </lineage>
</organism>
<dbReference type="Proteomes" id="UP001470230">
    <property type="component" value="Unassembled WGS sequence"/>
</dbReference>
<dbReference type="EMBL" id="JAPFFF010000002">
    <property type="protein sequence ID" value="KAK8897318.1"/>
    <property type="molecule type" value="Genomic_DNA"/>
</dbReference>
<accession>A0ABR2L2L1</accession>
<evidence type="ECO:0000313" key="2">
    <source>
        <dbReference type="EMBL" id="KAK8897318.1"/>
    </source>
</evidence>
<evidence type="ECO:0000256" key="1">
    <source>
        <dbReference type="SAM" id="MobiDB-lite"/>
    </source>
</evidence>
<name>A0ABR2L2L1_9EUKA</name>
<reference evidence="2 3" key="1">
    <citation type="submission" date="2024-04" db="EMBL/GenBank/DDBJ databases">
        <title>Tritrichomonas musculus Genome.</title>
        <authorList>
            <person name="Alves-Ferreira E."/>
            <person name="Grigg M."/>
            <person name="Lorenzi H."/>
            <person name="Galac M."/>
        </authorList>
    </citation>
    <scope>NUCLEOTIDE SEQUENCE [LARGE SCALE GENOMIC DNA]</scope>
    <source>
        <strain evidence="2 3">EAF2021</strain>
    </source>
</reference>
<feature type="region of interest" description="Disordered" evidence="1">
    <location>
        <begin position="172"/>
        <end position="206"/>
    </location>
</feature>